<dbReference type="Pfam" id="PF24706">
    <property type="entry name" value="DUF7669"/>
    <property type="match status" value="1"/>
</dbReference>
<name>A0ABZ1AXK7_9ACTN</name>
<evidence type="ECO:0000313" key="4">
    <source>
        <dbReference type="Proteomes" id="UP001324287"/>
    </source>
</evidence>
<feature type="compositionally biased region" description="Basic residues" evidence="1">
    <location>
        <begin position="180"/>
        <end position="193"/>
    </location>
</feature>
<dbReference type="InterPro" id="IPR056086">
    <property type="entry name" value="DUF7669"/>
</dbReference>
<dbReference type="EMBL" id="CP141261">
    <property type="protein sequence ID" value="WRL62138.1"/>
    <property type="molecule type" value="Genomic_DNA"/>
</dbReference>
<feature type="region of interest" description="Disordered" evidence="1">
    <location>
        <begin position="98"/>
        <end position="231"/>
    </location>
</feature>
<feature type="compositionally biased region" description="Low complexity" evidence="1">
    <location>
        <begin position="135"/>
        <end position="151"/>
    </location>
</feature>
<gene>
    <name evidence="3" type="ORF">U6N30_19030</name>
</gene>
<reference evidence="3 4" key="1">
    <citation type="submission" date="2023-12" db="EMBL/GenBank/DDBJ databases">
        <title>Blastococcus brunescens sp. nov., an actonobacterium isolated from sandstone collected in sahara desert.</title>
        <authorList>
            <person name="Gtari M."/>
            <person name="Ghodhbane F."/>
        </authorList>
    </citation>
    <scope>NUCLEOTIDE SEQUENCE [LARGE SCALE GENOMIC DNA]</scope>
    <source>
        <strain evidence="3 4">BMG 8361</strain>
    </source>
</reference>
<evidence type="ECO:0000256" key="1">
    <source>
        <dbReference type="SAM" id="MobiDB-lite"/>
    </source>
</evidence>
<proteinExistence type="predicted"/>
<accession>A0ABZ1AXK7</accession>
<keyword evidence="4" id="KW-1185">Reference proteome</keyword>
<dbReference type="Proteomes" id="UP001324287">
    <property type="component" value="Chromosome"/>
</dbReference>
<evidence type="ECO:0000313" key="3">
    <source>
        <dbReference type="EMBL" id="WRL62138.1"/>
    </source>
</evidence>
<sequence>MSTSGLPTIWELVAEGAATLPEPFTRAALINWVSARRPDVGVSSIATHIQLATGNAGSPPSGRAPLLHRVDRGRYVRHREVRTRAGVVLGTRLVLIGSSGGRRPSRCRSRGSSPAPASPGPATLRSAPASRGSCSAPRTACSTPTTSSARSTPDRRPVHRLPHGLGRVGGGAAGRAGPPGRRHGRGARRRRLRPATAPAAHRRGATLEIPLPGAWQESDDEVRSRDGDAGEAPVRIALGRLRDLVVRHRAS</sequence>
<protein>
    <recommendedName>
        <fullName evidence="2">DUF7669 domain-containing protein</fullName>
    </recommendedName>
</protein>
<feature type="domain" description="DUF7669" evidence="2">
    <location>
        <begin position="8"/>
        <end position="76"/>
    </location>
</feature>
<evidence type="ECO:0000259" key="2">
    <source>
        <dbReference type="Pfam" id="PF24706"/>
    </source>
</evidence>
<organism evidence="3 4">
    <name type="scientific">Blastococcus brunescens</name>
    <dbReference type="NCBI Taxonomy" id="1564165"/>
    <lineage>
        <taxon>Bacteria</taxon>
        <taxon>Bacillati</taxon>
        <taxon>Actinomycetota</taxon>
        <taxon>Actinomycetes</taxon>
        <taxon>Geodermatophilales</taxon>
        <taxon>Geodermatophilaceae</taxon>
        <taxon>Blastococcus</taxon>
    </lineage>
</organism>